<comment type="caution">
    <text evidence="7">The sequence shown here is derived from an EMBL/GenBank/DDBJ whole genome shotgun (WGS) entry which is preliminary data.</text>
</comment>
<protein>
    <recommendedName>
        <fullName evidence="6">HIT-type domain-containing protein</fullName>
    </recommendedName>
</protein>
<feature type="domain" description="HIT-type" evidence="6">
    <location>
        <begin position="122"/>
        <end position="154"/>
    </location>
</feature>
<dbReference type="Pfam" id="PF04438">
    <property type="entry name" value="zf-HIT"/>
    <property type="match status" value="1"/>
</dbReference>
<dbReference type="Proteomes" id="UP000708208">
    <property type="component" value="Unassembled WGS sequence"/>
</dbReference>
<evidence type="ECO:0000313" key="7">
    <source>
        <dbReference type="EMBL" id="CAG7837278.1"/>
    </source>
</evidence>
<dbReference type="GO" id="GO:0006338">
    <property type="term" value="P:chromatin remodeling"/>
    <property type="evidence" value="ECO:0007669"/>
    <property type="project" value="InterPro"/>
</dbReference>
<dbReference type="AlphaFoldDB" id="A0A8J2LSM8"/>
<dbReference type="PANTHER" id="PTHR13093">
    <property type="entry name" value="ZINC FINGER HIT DOMAIN CONTAINING PROTEIN 1"/>
    <property type="match status" value="1"/>
</dbReference>
<proteinExistence type="predicted"/>
<evidence type="ECO:0000256" key="3">
    <source>
        <dbReference type="ARBA" id="ARBA00022833"/>
    </source>
</evidence>
<evidence type="ECO:0000256" key="4">
    <source>
        <dbReference type="PROSITE-ProRule" id="PRU00453"/>
    </source>
</evidence>
<dbReference type="InterPro" id="IPR039723">
    <property type="entry name" value="Vps71/ZNHIT1"/>
</dbReference>
<dbReference type="GO" id="GO:0005634">
    <property type="term" value="C:nucleus"/>
    <property type="evidence" value="ECO:0007669"/>
    <property type="project" value="UniProtKB-ARBA"/>
</dbReference>
<feature type="non-terminal residue" evidence="7">
    <location>
        <position position="1"/>
    </location>
</feature>
<keyword evidence="3" id="KW-0862">Zinc</keyword>
<evidence type="ECO:0000313" key="8">
    <source>
        <dbReference type="Proteomes" id="UP000708208"/>
    </source>
</evidence>
<accession>A0A8J2LSM8</accession>
<keyword evidence="2 4" id="KW-0863">Zinc-finger</keyword>
<keyword evidence="8" id="KW-1185">Reference proteome</keyword>
<dbReference type="OrthoDB" id="74807at2759"/>
<dbReference type="PROSITE" id="PS51083">
    <property type="entry name" value="ZF_HIT"/>
    <property type="match status" value="1"/>
</dbReference>
<evidence type="ECO:0000256" key="2">
    <source>
        <dbReference type="ARBA" id="ARBA00022771"/>
    </source>
</evidence>
<reference evidence="7" key="1">
    <citation type="submission" date="2021-06" db="EMBL/GenBank/DDBJ databases">
        <authorList>
            <person name="Hodson N. C."/>
            <person name="Mongue J. A."/>
            <person name="Jaron S. K."/>
        </authorList>
    </citation>
    <scope>NUCLEOTIDE SEQUENCE</scope>
</reference>
<evidence type="ECO:0000256" key="1">
    <source>
        <dbReference type="ARBA" id="ARBA00022723"/>
    </source>
</evidence>
<sequence length="159" mass="18354">VFQSIMSNRVERATRESKRVLDSAARFRRQKKALEALEQDNFQDEPHADLVMSKKAPKFHESLDASQSGPSKKKRSRTVEYYKQKYRKTMAQLIEDEQVLKPNGPNYLTAEAPSNLPQRHFCTVCGFPAPYTCVNCGAKYCQIRCYSTHQDTRCLKWTA</sequence>
<dbReference type="EMBL" id="CAJVCH010571353">
    <property type="protein sequence ID" value="CAG7837278.1"/>
    <property type="molecule type" value="Genomic_DNA"/>
</dbReference>
<name>A0A8J2LSM8_9HEXA</name>
<evidence type="ECO:0000256" key="5">
    <source>
        <dbReference type="SAM" id="MobiDB-lite"/>
    </source>
</evidence>
<dbReference type="InterPro" id="IPR007529">
    <property type="entry name" value="Znf_HIT"/>
</dbReference>
<dbReference type="GO" id="GO:0008270">
    <property type="term" value="F:zinc ion binding"/>
    <property type="evidence" value="ECO:0007669"/>
    <property type="project" value="UniProtKB-UniRule"/>
</dbReference>
<feature type="region of interest" description="Disordered" evidence="5">
    <location>
        <begin position="37"/>
        <end position="78"/>
    </location>
</feature>
<keyword evidence="1" id="KW-0479">Metal-binding</keyword>
<organism evidence="7 8">
    <name type="scientific">Allacma fusca</name>
    <dbReference type="NCBI Taxonomy" id="39272"/>
    <lineage>
        <taxon>Eukaryota</taxon>
        <taxon>Metazoa</taxon>
        <taxon>Ecdysozoa</taxon>
        <taxon>Arthropoda</taxon>
        <taxon>Hexapoda</taxon>
        <taxon>Collembola</taxon>
        <taxon>Symphypleona</taxon>
        <taxon>Sminthuridae</taxon>
        <taxon>Allacma</taxon>
    </lineage>
</organism>
<gene>
    <name evidence="7" type="ORF">AFUS01_LOCUS46418</name>
</gene>
<dbReference type="CDD" id="cd21437">
    <property type="entry name" value="zf-HIT_ZNHIT1_like"/>
    <property type="match status" value="1"/>
</dbReference>
<evidence type="ECO:0000259" key="6">
    <source>
        <dbReference type="PROSITE" id="PS51083"/>
    </source>
</evidence>